<protein>
    <submittedName>
        <fullName evidence="1">Uncharacterized protein</fullName>
    </submittedName>
</protein>
<accession>A0A0G0ZIS2</accession>
<dbReference type="Proteomes" id="UP000034036">
    <property type="component" value="Unassembled WGS sequence"/>
</dbReference>
<dbReference type="AlphaFoldDB" id="A0A0G0ZIS2"/>
<gene>
    <name evidence="1" type="ORF">UV11_C0006G0047</name>
</gene>
<proteinExistence type="predicted"/>
<comment type="caution">
    <text evidence="1">The sequence shown here is derived from an EMBL/GenBank/DDBJ whole genome shotgun (WGS) entry which is preliminary data.</text>
</comment>
<evidence type="ECO:0000313" key="1">
    <source>
        <dbReference type="EMBL" id="KKS48642.1"/>
    </source>
</evidence>
<evidence type="ECO:0000313" key="2">
    <source>
        <dbReference type="Proteomes" id="UP000034036"/>
    </source>
</evidence>
<sequence length="70" mass="7806">MKAKIGVGSVIKTTVPVIAHNFRLDRGVFGEVVNGPDEYNDCYAKVIGFQNYIPLRERDFVVVSDGVIYD</sequence>
<reference evidence="1 2" key="1">
    <citation type="journal article" date="2015" name="Nature">
        <title>rRNA introns, odd ribosomes, and small enigmatic genomes across a large radiation of phyla.</title>
        <authorList>
            <person name="Brown C.T."/>
            <person name="Hug L.A."/>
            <person name="Thomas B.C."/>
            <person name="Sharon I."/>
            <person name="Castelle C.J."/>
            <person name="Singh A."/>
            <person name="Wilkins M.J."/>
            <person name="Williams K.H."/>
            <person name="Banfield J.F."/>
        </authorList>
    </citation>
    <scope>NUCLEOTIDE SEQUENCE [LARGE SCALE GENOMIC DNA]</scope>
</reference>
<name>A0A0G0ZIS2_9BACT</name>
<organism evidence="1 2">
    <name type="scientific">Candidatus Giovannonibacteria bacterium GW2011_GWF2_42_19</name>
    <dbReference type="NCBI Taxonomy" id="1618659"/>
    <lineage>
        <taxon>Bacteria</taxon>
        <taxon>Candidatus Giovannoniibacteriota</taxon>
    </lineage>
</organism>
<dbReference type="EMBL" id="LCDF01000006">
    <property type="protein sequence ID" value="KKS48642.1"/>
    <property type="molecule type" value="Genomic_DNA"/>
</dbReference>